<feature type="compositionally biased region" description="Low complexity" evidence="2">
    <location>
        <begin position="155"/>
        <end position="178"/>
    </location>
</feature>
<evidence type="ECO:0000256" key="2">
    <source>
        <dbReference type="SAM" id="MobiDB-lite"/>
    </source>
</evidence>
<reference evidence="3 4" key="1">
    <citation type="submission" date="2024-05" db="EMBL/GenBank/DDBJ databases">
        <authorList>
            <person name="Wallberg A."/>
        </authorList>
    </citation>
    <scope>NUCLEOTIDE SEQUENCE [LARGE SCALE GENOMIC DNA]</scope>
</reference>
<feature type="coiled-coil region" evidence="1">
    <location>
        <begin position="282"/>
        <end position="309"/>
    </location>
</feature>
<feature type="compositionally biased region" description="Polar residues" evidence="2">
    <location>
        <begin position="132"/>
        <end position="151"/>
    </location>
</feature>
<feature type="compositionally biased region" description="Low complexity" evidence="2">
    <location>
        <begin position="203"/>
        <end position="235"/>
    </location>
</feature>
<feature type="compositionally biased region" description="Polar residues" evidence="2">
    <location>
        <begin position="189"/>
        <end position="198"/>
    </location>
</feature>
<feature type="compositionally biased region" description="Low complexity" evidence="2">
    <location>
        <begin position="39"/>
        <end position="51"/>
    </location>
</feature>
<feature type="region of interest" description="Disordered" evidence="2">
    <location>
        <begin position="310"/>
        <end position="339"/>
    </location>
</feature>
<feature type="compositionally biased region" description="Basic and acidic residues" evidence="2">
    <location>
        <begin position="319"/>
        <end position="334"/>
    </location>
</feature>
<protein>
    <submittedName>
        <fullName evidence="3">Uncharacterized protein</fullName>
    </submittedName>
</protein>
<comment type="caution">
    <text evidence="3">The sequence shown here is derived from an EMBL/GenBank/DDBJ whole genome shotgun (WGS) entry which is preliminary data.</text>
</comment>
<keyword evidence="1" id="KW-0175">Coiled coil</keyword>
<organism evidence="3 4">
    <name type="scientific">Meganyctiphanes norvegica</name>
    <name type="common">Northern krill</name>
    <name type="synonym">Thysanopoda norvegica</name>
    <dbReference type="NCBI Taxonomy" id="48144"/>
    <lineage>
        <taxon>Eukaryota</taxon>
        <taxon>Metazoa</taxon>
        <taxon>Ecdysozoa</taxon>
        <taxon>Arthropoda</taxon>
        <taxon>Crustacea</taxon>
        <taxon>Multicrustacea</taxon>
        <taxon>Malacostraca</taxon>
        <taxon>Eumalacostraca</taxon>
        <taxon>Eucarida</taxon>
        <taxon>Euphausiacea</taxon>
        <taxon>Euphausiidae</taxon>
        <taxon>Meganyctiphanes</taxon>
    </lineage>
</organism>
<proteinExistence type="predicted"/>
<feature type="region of interest" description="Disordered" evidence="2">
    <location>
        <begin position="1"/>
        <end position="243"/>
    </location>
</feature>
<name>A0AAV2PZY4_MEGNR</name>
<dbReference type="Proteomes" id="UP001497623">
    <property type="component" value="Unassembled WGS sequence"/>
</dbReference>
<sequence>MSKIPKLPKGQSRPASPEPSPNSLNDNNTTPNMQVLQPRSSSLSRSSSLRRSFIRPPKARGMSPSRTPPQKSSSPPPSSIGSPPAKGLPPSGMTAPAAVTPPRTGLPPRGIPSAITPPTSRLLPPSGLVTPGSVSKGDSPNTKMSSSYPNDTESKLSSPKTSLSHSSSFSRNSPLRSSRIPRGPRKTSLPPQLNTSIDPESADSVSSDQSDNLSSSPGDSRNSSPTPSSISKIPTVKGSAVQPTSRRFEVLKNRRLKYPALWNLGAPNYFSEQDDMEGNTSLEMLRLGVEELETRVTSLECQMGIQNTELLYNSDDEDKSPQDPEEAYLHELTDPTRTSTQTLTSLLGSYSYLKPPLHTSPSTSMSNLRSPTTSMSNLRSPTSSLTNLRKASGSLSSLGSPEGSMSNLRCPSTSMVSLLKRPESPCRSHSLTQSPEKSYSYNDTPYKSNQGGMKALSFQRFLSPWADYSEQIDKILNFRKVH</sequence>
<feature type="compositionally biased region" description="Polar residues" evidence="2">
    <location>
        <begin position="407"/>
        <end position="416"/>
    </location>
</feature>
<feature type="compositionally biased region" description="Polar residues" evidence="2">
    <location>
        <begin position="427"/>
        <end position="441"/>
    </location>
</feature>
<dbReference type="AlphaFoldDB" id="A0AAV2PZY4"/>
<accession>A0AAV2PZY4</accession>
<evidence type="ECO:0000313" key="4">
    <source>
        <dbReference type="Proteomes" id="UP001497623"/>
    </source>
</evidence>
<keyword evidence="4" id="KW-1185">Reference proteome</keyword>
<dbReference type="EMBL" id="CAXKWB010002809">
    <property type="protein sequence ID" value="CAL4067754.1"/>
    <property type="molecule type" value="Genomic_DNA"/>
</dbReference>
<feature type="compositionally biased region" description="Low complexity" evidence="2">
    <location>
        <begin position="392"/>
        <end position="406"/>
    </location>
</feature>
<feature type="compositionally biased region" description="Polar residues" evidence="2">
    <location>
        <begin position="359"/>
        <end position="389"/>
    </location>
</feature>
<feature type="compositionally biased region" description="Polar residues" evidence="2">
    <location>
        <begin position="21"/>
        <end position="38"/>
    </location>
</feature>
<feature type="compositionally biased region" description="Low complexity" evidence="2">
    <location>
        <begin position="63"/>
        <end position="84"/>
    </location>
</feature>
<feature type="region of interest" description="Disordered" evidence="2">
    <location>
        <begin position="357"/>
        <end position="441"/>
    </location>
</feature>
<evidence type="ECO:0000313" key="3">
    <source>
        <dbReference type="EMBL" id="CAL4067754.1"/>
    </source>
</evidence>
<gene>
    <name evidence="3" type="ORF">MNOR_LOCUS6702</name>
</gene>
<evidence type="ECO:0000256" key="1">
    <source>
        <dbReference type="SAM" id="Coils"/>
    </source>
</evidence>